<reference evidence="2" key="1">
    <citation type="submission" date="2025-08" db="UniProtKB">
        <authorList>
            <consortium name="RefSeq"/>
        </authorList>
    </citation>
    <scope>IDENTIFICATION</scope>
</reference>
<dbReference type="AlphaFoldDB" id="A0A1S4BG75"/>
<dbReference type="KEGG" id="nta:107807929"/>
<dbReference type="STRING" id="4097.A0A1S4BG75"/>
<dbReference type="OrthoDB" id="1938144at2759"/>
<protein>
    <recommendedName>
        <fullName evidence="1">Zinc finger PMZ-type domain-containing protein</fullName>
    </recommendedName>
</protein>
<evidence type="ECO:0000313" key="2">
    <source>
        <dbReference type="RefSeq" id="XP_016487872.1"/>
    </source>
</evidence>
<dbReference type="RefSeq" id="XP_016487872.1">
    <property type="nucleotide sequence ID" value="XM_016632386.1"/>
</dbReference>
<dbReference type="PaxDb" id="4097-A0A1S4BG75"/>
<organism evidence="2">
    <name type="scientific">Nicotiana tabacum</name>
    <name type="common">Common tobacco</name>
    <dbReference type="NCBI Taxonomy" id="4097"/>
    <lineage>
        <taxon>Eukaryota</taxon>
        <taxon>Viridiplantae</taxon>
        <taxon>Streptophyta</taxon>
        <taxon>Embryophyta</taxon>
        <taxon>Tracheophyta</taxon>
        <taxon>Spermatophyta</taxon>
        <taxon>Magnoliopsida</taxon>
        <taxon>eudicotyledons</taxon>
        <taxon>Gunneridae</taxon>
        <taxon>Pentapetalae</taxon>
        <taxon>asterids</taxon>
        <taxon>lamiids</taxon>
        <taxon>Solanales</taxon>
        <taxon>Solanaceae</taxon>
        <taxon>Nicotianoideae</taxon>
        <taxon>Nicotianeae</taxon>
        <taxon>Nicotiana</taxon>
    </lineage>
</organism>
<gene>
    <name evidence="2" type="primary">LOC107807929</name>
</gene>
<feature type="domain" description="Zinc finger PMZ-type" evidence="1">
    <location>
        <begin position="10"/>
        <end position="37"/>
    </location>
</feature>
<evidence type="ECO:0000259" key="1">
    <source>
        <dbReference type="SMART" id="SM00575"/>
    </source>
</evidence>
<name>A0A1S4BG75_TOBAC</name>
<dbReference type="GO" id="GO:0008270">
    <property type="term" value="F:zinc ion binding"/>
    <property type="evidence" value="ECO:0007669"/>
    <property type="project" value="InterPro"/>
</dbReference>
<dbReference type="SMART" id="SM00575">
    <property type="entry name" value="ZnF_PMZ"/>
    <property type="match status" value="1"/>
</dbReference>
<sequence length="131" mass="15202">MEFIGDLKTRTNDCLEFQLDEFPYPHAIAAINKRYLQKSDYCSKWYSRETCFKTYEGHVNTVGDQNSWDIPQNIESEITKPPDVEILQGRRQKKRYIPTTESVSLKSTKCSRCKQIGHNRTTCLSSLAPHP</sequence>
<dbReference type="InterPro" id="IPR006564">
    <property type="entry name" value="Znf_PMZ"/>
</dbReference>
<accession>A0A1S4BG75</accession>
<proteinExistence type="predicted"/>